<dbReference type="GO" id="GO:0016740">
    <property type="term" value="F:transferase activity"/>
    <property type="evidence" value="ECO:0007669"/>
    <property type="project" value="TreeGrafter"/>
</dbReference>
<dbReference type="InterPro" id="IPR006638">
    <property type="entry name" value="Elp3/MiaA/NifB-like_rSAM"/>
</dbReference>
<protein>
    <submittedName>
        <fullName evidence="10">[FeFe] hydrogenase H-cluster radical SAM maturase HydE</fullName>
    </submittedName>
</protein>
<feature type="binding site" evidence="8">
    <location>
        <position position="141"/>
    </location>
    <ligand>
        <name>(3R)-3-methyl-D-ornithine</name>
        <dbReference type="ChEBI" id="CHEBI:64642"/>
    </ligand>
</feature>
<accession>A0A7X2NE96</accession>
<keyword evidence="4 7" id="KW-0408">Iron</keyword>
<dbReference type="InterPro" id="IPR024021">
    <property type="entry name" value="FeFe-hyd_HydE_rSAM"/>
</dbReference>
<dbReference type="Pfam" id="PF04055">
    <property type="entry name" value="Radical_SAM"/>
    <property type="match status" value="1"/>
</dbReference>
<dbReference type="PROSITE" id="PS51918">
    <property type="entry name" value="RADICAL_SAM"/>
    <property type="match status" value="1"/>
</dbReference>
<dbReference type="PIRSF" id="PIRSF004762">
    <property type="entry name" value="CHP00423"/>
    <property type="match status" value="1"/>
</dbReference>
<reference evidence="10 11" key="1">
    <citation type="submission" date="2019-08" db="EMBL/GenBank/DDBJ databases">
        <title>In-depth cultivation of the pig gut microbiome towards novel bacterial diversity and tailored functional studies.</title>
        <authorList>
            <person name="Wylensek D."/>
            <person name="Hitch T.C.A."/>
            <person name="Clavel T."/>
        </authorList>
    </citation>
    <scope>NUCLEOTIDE SEQUENCE [LARGE SCALE GENOMIC DNA]</scope>
    <source>
        <strain evidence="10 11">RF-744-FAT-4</strain>
    </source>
</reference>
<dbReference type="SMART" id="SM00729">
    <property type="entry name" value="Elp3"/>
    <property type="match status" value="1"/>
</dbReference>
<comment type="cofactor">
    <cofactor evidence="6">
        <name>[2Fe-2S] cluster</name>
        <dbReference type="ChEBI" id="CHEBI:190135"/>
    </cofactor>
</comment>
<dbReference type="GO" id="GO:0044272">
    <property type="term" value="P:sulfur compound biosynthetic process"/>
    <property type="evidence" value="ECO:0007669"/>
    <property type="project" value="UniProtKB-ARBA"/>
</dbReference>
<organism evidence="10 11">
    <name type="scientific">Pseudoramibacter porci</name>
    <dbReference type="NCBI Taxonomy" id="2606631"/>
    <lineage>
        <taxon>Bacteria</taxon>
        <taxon>Bacillati</taxon>
        <taxon>Bacillota</taxon>
        <taxon>Clostridia</taxon>
        <taxon>Eubacteriales</taxon>
        <taxon>Eubacteriaceae</taxon>
        <taxon>Pseudoramibacter</taxon>
    </lineage>
</organism>
<keyword evidence="2 7" id="KW-0949">S-adenosyl-L-methionine</keyword>
<dbReference type="EMBL" id="VUMO01000001">
    <property type="protein sequence ID" value="MSS18972.1"/>
    <property type="molecule type" value="Genomic_DNA"/>
</dbReference>
<comment type="caution">
    <text evidence="10">The sequence shown here is derived from an EMBL/GenBank/DDBJ whole genome shotgun (WGS) entry which is preliminary data.</text>
</comment>
<evidence type="ECO:0000256" key="7">
    <source>
        <dbReference type="PIRSR" id="PIRSR004762-1"/>
    </source>
</evidence>
<dbReference type="GO" id="GO:0042364">
    <property type="term" value="P:water-soluble vitamin biosynthetic process"/>
    <property type="evidence" value="ECO:0007669"/>
    <property type="project" value="UniProtKB-ARBA"/>
</dbReference>
<feature type="binding site" evidence="8">
    <location>
        <position position="166"/>
    </location>
    <ligand>
        <name>S-adenosyl-L-methionine</name>
        <dbReference type="ChEBI" id="CHEBI:59789"/>
    </ligand>
</feature>
<dbReference type="Proteomes" id="UP000461754">
    <property type="component" value="Unassembled WGS sequence"/>
</dbReference>
<dbReference type="NCBIfam" id="TIGR03956">
    <property type="entry name" value="rSAM_HydE"/>
    <property type="match status" value="1"/>
</dbReference>
<feature type="binding site" evidence="7">
    <location>
        <position position="70"/>
    </location>
    <ligand>
        <name>[4Fe-4S] cluster</name>
        <dbReference type="ChEBI" id="CHEBI:49883"/>
        <note>4Fe-4S-S-AdoMet</note>
    </ligand>
</feature>
<comment type="cofactor">
    <cofactor evidence="7">
        <name>[4Fe-4S] cluster</name>
        <dbReference type="ChEBI" id="CHEBI:49883"/>
    </cofactor>
    <text evidence="7">Binds 1 [4Fe-4S] cluster. The cluster is coordinated with 3 cysteines and an exchangeable S-adenosyl-L-methionine.</text>
</comment>
<gene>
    <name evidence="10" type="primary">hydE</name>
    <name evidence="10" type="ORF">FYJ52_00865</name>
</gene>
<dbReference type="SFLD" id="SFLDS00029">
    <property type="entry name" value="Radical_SAM"/>
    <property type="match status" value="1"/>
</dbReference>
<dbReference type="InterPro" id="IPR034422">
    <property type="entry name" value="HydE/PylB-like"/>
</dbReference>
<keyword evidence="1 7" id="KW-0004">4Fe-4S</keyword>
<evidence type="ECO:0000256" key="8">
    <source>
        <dbReference type="PIRSR" id="PIRSR004762-2"/>
    </source>
</evidence>
<evidence type="ECO:0000256" key="2">
    <source>
        <dbReference type="ARBA" id="ARBA00022691"/>
    </source>
</evidence>
<keyword evidence="3" id="KW-0479">Metal-binding</keyword>
<dbReference type="InterPro" id="IPR058240">
    <property type="entry name" value="rSAM_sf"/>
</dbReference>
<evidence type="ECO:0000259" key="9">
    <source>
        <dbReference type="PROSITE" id="PS51918"/>
    </source>
</evidence>
<dbReference type="InterPro" id="IPR010722">
    <property type="entry name" value="BATS_dom"/>
</dbReference>
<dbReference type="GO" id="GO:0046872">
    <property type="term" value="F:metal ion binding"/>
    <property type="evidence" value="ECO:0007669"/>
    <property type="project" value="UniProtKB-KW"/>
</dbReference>
<evidence type="ECO:0000256" key="3">
    <source>
        <dbReference type="ARBA" id="ARBA00022723"/>
    </source>
</evidence>
<feature type="binding site" evidence="7">
    <location>
        <position position="73"/>
    </location>
    <ligand>
        <name>[4Fe-4S] cluster</name>
        <dbReference type="ChEBI" id="CHEBI:49883"/>
        <note>4Fe-4S-S-AdoMet</note>
    </ligand>
</feature>
<evidence type="ECO:0000313" key="10">
    <source>
        <dbReference type="EMBL" id="MSS18972.1"/>
    </source>
</evidence>
<dbReference type="RefSeq" id="WP_154575379.1">
    <property type="nucleotide sequence ID" value="NZ_VUMO01000001.1"/>
</dbReference>
<evidence type="ECO:0000256" key="6">
    <source>
        <dbReference type="ARBA" id="ARBA00034078"/>
    </source>
</evidence>
<evidence type="ECO:0000256" key="1">
    <source>
        <dbReference type="ARBA" id="ARBA00022485"/>
    </source>
</evidence>
<dbReference type="GO" id="GO:0051539">
    <property type="term" value="F:4 iron, 4 sulfur cluster binding"/>
    <property type="evidence" value="ECO:0007669"/>
    <property type="project" value="UniProtKB-KW"/>
</dbReference>
<feature type="binding site" evidence="8">
    <location>
        <position position="186"/>
    </location>
    <ligand>
        <name>S-adenosyl-L-methionine</name>
        <dbReference type="ChEBI" id="CHEBI:59789"/>
    </ligand>
</feature>
<dbReference type="SUPFAM" id="SSF102114">
    <property type="entry name" value="Radical SAM enzymes"/>
    <property type="match status" value="1"/>
</dbReference>
<feature type="binding site" evidence="7">
    <location>
        <position position="66"/>
    </location>
    <ligand>
        <name>[4Fe-4S] cluster</name>
        <dbReference type="ChEBI" id="CHEBI:49883"/>
        <note>4Fe-4S-S-AdoMet</note>
    </ligand>
</feature>
<dbReference type="InterPro" id="IPR007197">
    <property type="entry name" value="rSAM"/>
</dbReference>
<keyword evidence="11" id="KW-1185">Reference proteome</keyword>
<dbReference type="PANTHER" id="PTHR43726:SF1">
    <property type="entry name" value="BIOTIN SYNTHASE"/>
    <property type="match status" value="1"/>
</dbReference>
<dbReference type="CDD" id="cd01335">
    <property type="entry name" value="Radical_SAM"/>
    <property type="match status" value="1"/>
</dbReference>
<dbReference type="SFLD" id="SFLDF00348">
    <property type="entry name" value="FeFe_hydrogenase_maturase_(Hyd"/>
    <property type="match status" value="1"/>
</dbReference>
<sequence>MATKNEARIKQLAETRDLSRADLKLLLRTITDAESEELYAQARRVREAVYGKAVYLRGLIEFTNVCKNNCYYCGIRRDNAHVERYRLDDATILECCDRGYDLDFRTFVLQGGEDPTYSDARICNLVREIKRRHPDCAVTLSIGEKSEASYRAYFEAGADRYLLRHETANPEHYRTLHPPELSGENRKRCLKTLKAIGYQVGAGMMVGAPGQTLDYLVDDLVFMRALQPEMIGIGPFIPQKDTPFGGQPSGTLKMTLHLLAIIRLMQPDVLLPATTALGTIDPLGREKGILAGANVVMPNLSPTSVRGKYLLYDGKICTGDEAAECRRCMAMRIEKTGYHVAVDRGDHIALSNGIK</sequence>
<dbReference type="SFLD" id="SFLDG01280">
    <property type="entry name" value="HydE/PylB-like"/>
    <property type="match status" value="1"/>
</dbReference>
<dbReference type="SMART" id="SM00876">
    <property type="entry name" value="BATS"/>
    <property type="match status" value="1"/>
</dbReference>
<name>A0A7X2NE96_9FIRM</name>
<evidence type="ECO:0000313" key="11">
    <source>
        <dbReference type="Proteomes" id="UP000461754"/>
    </source>
</evidence>
<dbReference type="InterPro" id="IPR013785">
    <property type="entry name" value="Aldolase_TIM"/>
</dbReference>
<proteinExistence type="predicted"/>
<dbReference type="AlphaFoldDB" id="A0A7X2NE96"/>
<dbReference type="SFLD" id="SFLDG01060">
    <property type="entry name" value="BATS_domain_containing"/>
    <property type="match status" value="1"/>
</dbReference>
<feature type="domain" description="Radical SAM core" evidence="9">
    <location>
        <begin position="52"/>
        <end position="274"/>
    </location>
</feature>
<dbReference type="PANTHER" id="PTHR43726">
    <property type="entry name" value="3-METHYLORNITHINE SYNTHASE"/>
    <property type="match status" value="1"/>
</dbReference>
<dbReference type="Gene3D" id="3.20.20.70">
    <property type="entry name" value="Aldolase class I"/>
    <property type="match status" value="1"/>
</dbReference>
<evidence type="ECO:0000256" key="5">
    <source>
        <dbReference type="ARBA" id="ARBA00023014"/>
    </source>
</evidence>
<keyword evidence="5 7" id="KW-0411">Iron-sulfur</keyword>
<evidence type="ECO:0000256" key="4">
    <source>
        <dbReference type="ARBA" id="ARBA00023004"/>
    </source>
</evidence>